<dbReference type="RefSeq" id="WP_075131322.1">
    <property type="nucleotide sequence ID" value="NZ_MSIF01000001.1"/>
</dbReference>
<dbReference type="Gene3D" id="1.10.1200.10">
    <property type="entry name" value="ACP-like"/>
    <property type="match status" value="2"/>
</dbReference>
<dbReference type="Gene3D" id="3.30.559.30">
    <property type="entry name" value="Nonribosomal peptide synthetase, condensation domain"/>
    <property type="match status" value="2"/>
</dbReference>
<dbReference type="GO" id="GO:0044550">
    <property type="term" value="P:secondary metabolite biosynthetic process"/>
    <property type="evidence" value="ECO:0007669"/>
    <property type="project" value="UniProtKB-ARBA"/>
</dbReference>
<evidence type="ECO:0000256" key="3">
    <source>
        <dbReference type="ARBA" id="ARBA00022553"/>
    </source>
</evidence>
<dbReference type="InterPro" id="IPR010071">
    <property type="entry name" value="AA_adenyl_dom"/>
</dbReference>
<dbReference type="InterPro" id="IPR000873">
    <property type="entry name" value="AMP-dep_synth/lig_dom"/>
</dbReference>
<dbReference type="GO" id="GO:0005829">
    <property type="term" value="C:cytosol"/>
    <property type="evidence" value="ECO:0007669"/>
    <property type="project" value="TreeGrafter"/>
</dbReference>
<feature type="domain" description="Carrier" evidence="5">
    <location>
        <begin position="1518"/>
        <end position="1593"/>
    </location>
</feature>
<dbReference type="GO" id="GO:0031177">
    <property type="term" value="F:phosphopantetheine binding"/>
    <property type="evidence" value="ECO:0007669"/>
    <property type="project" value="InterPro"/>
</dbReference>
<dbReference type="InterPro" id="IPR009081">
    <property type="entry name" value="PP-bd_ACP"/>
</dbReference>
<dbReference type="PROSITE" id="PS00455">
    <property type="entry name" value="AMP_BINDING"/>
    <property type="match status" value="2"/>
</dbReference>
<keyword evidence="2" id="KW-0596">Phosphopantetheine</keyword>
<dbReference type="InterPro" id="IPR006162">
    <property type="entry name" value="Ppantetheine_attach_site"/>
</dbReference>
<dbReference type="Gene3D" id="3.40.50.12780">
    <property type="entry name" value="N-terminal domain of ligase-like"/>
    <property type="match status" value="1"/>
</dbReference>
<evidence type="ECO:0000259" key="5">
    <source>
        <dbReference type="PROSITE" id="PS50075"/>
    </source>
</evidence>
<dbReference type="CDD" id="cd12117">
    <property type="entry name" value="A_NRPS_Srf_like"/>
    <property type="match status" value="1"/>
</dbReference>
<dbReference type="Proteomes" id="UP000185696">
    <property type="component" value="Unassembled WGS sequence"/>
</dbReference>
<evidence type="ECO:0000256" key="1">
    <source>
        <dbReference type="ARBA" id="ARBA00001957"/>
    </source>
</evidence>
<dbReference type="FunFam" id="3.40.50.980:FF:000001">
    <property type="entry name" value="Non-ribosomal peptide synthetase"/>
    <property type="match status" value="1"/>
</dbReference>
<feature type="region of interest" description="Disordered" evidence="4">
    <location>
        <begin position="1498"/>
        <end position="1519"/>
    </location>
</feature>
<keyword evidence="7" id="KW-1185">Reference proteome</keyword>
<dbReference type="GO" id="GO:0008610">
    <property type="term" value="P:lipid biosynthetic process"/>
    <property type="evidence" value="ECO:0007669"/>
    <property type="project" value="UniProtKB-ARBA"/>
</dbReference>
<organism evidence="6 7">
    <name type="scientific">Actinophytocola xinjiangensis</name>
    <dbReference type="NCBI Taxonomy" id="485602"/>
    <lineage>
        <taxon>Bacteria</taxon>
        <taxon>Bacillati</taxon>
        <taxon>Actinomycetota</taxon>
        <taxon>Actinomycetes</taxon>
        <taxon>Pseudonocardiales</taxon>
        <taxon>Pseudonocardiaceae</taxon>
    </lineage>
</organism>
<dbReference type="FunFam" id="3.40.50.12780:FF:000012">
    <property type="entry name" value="Non-ribosomal peptide synthetase"/>
    <property type="match status" value="1"/>
</dbReference>
<dbReference type="GO" id="GO:0004190">
    <property type="term" value="F:aspartic-type endopeptidase activity"/>
    <property type="evidence" value="ECO:0007669"/>
    <property type="project" value="InterPro"/>
</dbReference>
<dbReference type="Pfam" id="PF00668">
    <property type="entry name" value="Condensation"/>
    <property type="match status" value="2"/>
</dbReference>
<dbReference type="PROSITE" id="PS00012">
    <property type="entry name" value="PHOSPHOPANTETHEINE"/>
    <property type="match status" value="1"/>
</dbReference>
<dbReference type="InterPro" id="IPR023213">
    <property type="entry name" value="CAT-like_dom_sf"/>
</dbReference>
<dbReference type="InterPro" id="IPR001242">
    <property type="entry name" value="Condensation_dom"/>
</dbReference>
<feature type="compositionally biased region" description="Low complexity" evidence="4">
    <location>
        <begin position="470"/>
        <end position="483"/>
    </location>
</feature>
<dbReference type="NCBIfam" id="TIGR01733">
    <property type="entry name" value="AA-adenyl-dom"/>
    <property type="match status" value="2"/>
</dbReference>
<dbReference type="FunFam" id="3.30.300.30:FF:000010">
    <property type="entry name" value="Enterobactin synthetase component F"/>
    <property type="match status" value="1"/>
</dbReference>
<dbReference type="FunFam" id="1.10.1200.10:FF:000016">
    <property type="entry name" value="Non-ribosomal peptide synthase"/>
    <property type="match status" value="1"/>
</dbReference>
<dbReference type="InterPro" id="IPR042099">
    <property type="entry name" value="ANL_N_sf"/>
</dbReference>
<evidence type="ECO:0000313" key="7">
    <source>
        <dbReference type="Proteomes" id="UP000185696"/>
    </source>
</evidence>
<evidence type="ECO:0000256" key="2">
    <source>
        <dbReference type="ARBA" id="ARBA00022450"/>
    </source>
</evidence>
<reference evidence="6 7" key="1">
    <citation type="submission" date="2016-12" db="EMBL/GenBank/DDBJ databases">
        <title>The draft genome sequence of Actinophytocola xinjiangensis.</title>
        <authorList>
            <person name="Wang W."/>
            <person name="Yuan L."/>
        </authorList>
    </citation>
    <scope>NUCLEOTIDE SEQUENCE [LARGE SCALE GENOMIC DNA]</scope>
    <source>
        <strain evidence="6 7">CGMCC 4.4663</strain>
    </source>
</reference>
<dbReference type="GO" id="GO:0006508">
    <property type="term" value="P:proteolysis"/>
    <property type="evidence" value="ECO:0007669"/>
    <property type="project" value="InterPro"/>
</dbReference>
<dbReference type="SUPFAM" id="SSF56801">
    <property type="entry name" value="Acetyl-CoA synthetase-like"/>
    <property type="match status" value="2"/>
</dbReference>
<name>A0A7Z0WTP6_9PSEU</name>
<dbReference type="CDD" id="cd05930">
    <property type="entry name" value="A_NRPS"/>
    <property type="match status" value="1"/>
</dbReference>
<accession>A0A7Z0WTP6</accession>
<gene>
    <name evidence="6" type="ORF">BLA60_04400</name>
</gene>
<comment type="caution">
    <text evidence="6">The sequence shown here is derived from an EMBL/GenBank/DDBJ whole genome shotgun (WGS) entry which is preliminary data.</text>
</comment>
<dbReference type="Pfam" id="PF13193">
    <property type="entry name" value="AMP-binding_C"/>
    <property type="match status" value="2"/>
</dbReference>
<feature type="domain" description="Carrier" evidence="5">
    <location>
        <begin position="485"/>
        <end position="560"/>
    </location>
</feature>
<dbReference type="FunFam" id="2.30.38.10:FF:000001">
    <property type="entry name" value="Non-ribosomal peptide synthetase PvdI"/>
    <property type="match status" value="1"/>
</dbReference>
<feature type="region of interest" description="Disordered" evidence="4">
    <location>
        <begin position="470"/>
        <end position="489"/>
    </location>
</feature>
<dbReference type="SUPFAM" id="SSF47336">
    <property type="entry name" value="ACP-like"/>
    <property type="match status" value="2"/>
</dbReference>
<comment type="cofactor">
    <cofactor evidence="1">
        <name>pantetheine 4'-phosphate</name>
        <dbReference type="ChEBI" id="CHEBI:47942"/>
    </cofactor>
</comment>
<dbReference type="GO" id="GO:0072330">
    <property type="term" value="P:monocarboxylic acid biosynthetic process"/>
    <property type="evidence" value="ECO:0007669"/>
    <property type="project" value="UniProtKB-ARBA"/>
</dbReference>
<protein>
    <recommendedName>
        <fullName evidence="5">Carrier domain-containing protein</fullName>
    </recommendedName>
</protein>
<evidence type="ECO:0000313" key="6">
    <source>
        <dbReference type="EMBL" id="OLF14374.1"/>
    </source>
</evidence>
<dbReference type="EMBL" id="MSIF01000001">
    <property type="protein sequence ID" value="OLF14374.1"/>
    <property type="molecule type" value="Genomic_DNA"/>
</dbReference>
<dbReference type="Pfam" id="PF00501">
    <property type="entry name" value="AMP-binding"/>
    <property type="match status" value="2"/>
</dbReference>
<dbReference type="SMART" id="SM00823">
    <property type="entry name" value="PKS_PP"/>
    <property type="match status" value="2"/>
</dbReference>
<sequence>MTEDPLFPELFTRQADRTPDAVAVVSGRARLTYRQLEERSARLAGALVGLGAGPERVIAVALPRSVDLLVSLIAVLRSGSAYLPVDLAYPVSRIEFLFADAAPALVVTEPGTELPANAPRRVSPEDSATRPALAAVRPHDPAYVIYTSGSTGRPKGVVVEHTSLGAYLRRARDAYPDAAGTSLVHTPAAFDLTVTALYTPLVAGGTVRLSELDEPGPVPTFVKGTPSHLTLLDGLPPQASPTGTLILGGEALHADMLRVWRVAHPDVLVVNAYGPTEATVNCLEFRIPPGTVLPPGPVPIGRPFPYVRAHVLDDRLVPVAEGRTGELFVAGDALARGYLNQPGLTATRFVADPYGPAGSRMYRTGDLVRVRADGDLEYVGRADHQVKVRGFRVEPGEIEAVLTEHDAVARAVVVAAGERLVAYVVPEGETPTVRTLRAHLAARLPAHMVPSVFVPLREIPLTANGKLDRAALPAPAAHPGPDGRSPESPAEELLCDVFAEVLGVRPVWTDSDFFALGGHSLLAARLDGRLHARTGVRLGLRAVFDAPTPAALAVRLAATSAEPAMPSIPARPAGVPIPLSPGQARLWFTEGLTPDTAEYVIPVALRISGNLDPVVLGTALRRLTERHEALRVRVVVRGDQPEQVVDPPPSDLLPVTELDSEDALTAFVVANAVRAMDLAEGPLFRAALGRRAADDHVLVLCVHHIVADDWSLAVLADDLAALYDGTLPAPVVRYSDVVAWQHGRTADARHLDHWRSRLAGMPHVLELPTDRPRARERDPRGARLTFDLPPALTTRLRTLAGESGATLFMALLSGFQALLARYTGARDFAVGTPVAGRDHPDTEDTVGFFANLVVLRADLTGDPTFRDLVDRARDMALFSYEHQDTLFDQVVEAVRPPRDLGRNPLVQVVFALQTAATASWRLPGLCVSRTDAHTRTSKFDLFVALHERGDGGLTGIAEYPVALFDTATIERLVAHYTALLTAFADAPDRRVFTAPLLSPRETAWLRRAETGPVVDLGDLTIDTLVTRQVAARPDAVAVVAGTESLTRAELDHAANRLAHHLLAVGVGRETPVAVCLPRGPDVPVVLLGILRAGGCYVPLDADYPRERLAHMLADTGASVVIAASELAPRLPGPVLVWEDLRDAVAGLPTSPPPVATAPDHIAYVIYTSGSTGTPKGVQVSHRAVVRLVHGANFADLGPDTTVALLAPLSFDASTLELWGALCTGARLAVFPPGVPSASALADFVRSAGVTLMWLTAGLFHAIVDTDPSALTGVRHLLTGGDVVSRAHVARLRATGDVVVGNGYGPTESTTFACVHRDIAAGDAAADAPVPIGVPVTNTTVHVLDEYLNRVPVGVPGDLLVGGPGLARGYLGNPGLTAQRFTANPFEPGTRLYRTGDRVRWLPSGDLEFLGRADRQLKVRGFRVEPGEIEARLLEHPSVTRALVVANTDAGGDKRLVAYVAGSADRTRLRDHCGRGLPSHLVPAAFVVLPELPLDPNGKVDRTALPDPDWTGGAAARREPETPVERAIAEVWARTLDVPVPGLDDDFFALGGHSLAATRIVTRLRSRLGVVLGVHSLFRSPTVATLAAEVAEALPNDVEPIPRHTGPVPLAPVQSGLWLAGFLDPGGAEYLVTRALRLRGTLDVPALASALATVVARHEPLRTRYPMREDEPVGWIDPPGPVPLPVEDVTDVDAFLETCAAAPLDLADGTVFRAALGRLAPDDHVLVLLAHHIAIDGWSIGVLADELSAAYAAHRDGRPPDLPPLPIRYADYAAWAVGRDTGVEHWAATLKGMPPVVDLAADRPRPRDRDTSGALVPFTVPAPLAARVAALASARRTTPFVVLVAAFTVLVRERTGLHDFGIGTPMAGRRHPDTERLVGHFVNTVVLRADLAGRPAFTTLVDRLRDTTLTAIDHQDVPFDRVVRALGPPRELSRNPLAQLVVVVGAGAEGWRFAGLSTELLPRHTRTSKFDLTVALHDRADGSLAGSVEYATALFGEDTVRALAARYTALVEDLVGAPEEPVW</sequence>
<dbReference type="InterPro" id="IPR045851">
    <property type="entry name" value="AMP-bd_C_sf"/>
</dbReference>
<evidence type="ECO:0000256" key="4">
    <source>
        <dbReference type="SAM" id="MobiDB-lite"/>
    </source>
</evidence>
<dbReference type="InterPro" id="IPR036736">
    <property type="entry name" value="ACP-like_sf"/>
</dbReference>
<dbReference type="Gene3D" id="3.40.50.980">
    <property type="match status" value="2"/>
</dbReference>
<dbReference type="Pfam" id="PF00550">
    <property type="entry name" value="PP-binding"/>
    <property type="match status" value="2"/>
</dbReference>
<dbReference type="SUPFAM" id="SSF52777">
    <property type="entry name" value="CoA-dependent acyltransferases"/>
    <property type="match status" value="4"/>
</dbReference>
<dbReference type="GO" id="GO:0043041">
    <property type="term" value="P:amino acid activation for nonribosomal peptide biosynthetic process"/>
    <property type="evidence" value="ECO:0007669"/>
    <property type="project" value="TreeGrafter"/>
</dbReference>
<dbReference type="InterPro" id="IPR020845">
    <property type="entry name" value="AMP-binding_CS"/>
</dbReference>
<dbReference type="PROSITE" id="PS50075">
    <property type="entry name" value="CARRIER"/>
    <property type="match status" value="2"/>
</dbReference>
<dbReference type="CDD" id="cd19531">
    <property type="entry name" value="LCL_NRPS-like"/>
    <property type="match status" value="2"/>
</dbReference>
<dbReference type="PANTHER" id="PTHR45527:SF1">
    <property type="entry name" value="FATTY ACID SYNTHASE"/>
    <property type="match status" value="1"/>
</dbReference>
<dbReference type="InterPro" id="IPR025110">
    <property type="entry name" value="AMP-bd_C"/>
</dbReference>
<dbReference type="PROSITE" id="PS00141">
    <property type="entry name" value="ASP_PROTEASE"/>
    <property type="match status" value="1"/>
</dbReference>
<proteinExistence type="predicted"/>
<dbReference type="InterPro" id="IPR020806">
    <property type="entry name" value="PKS_PP-bd"/>
</dbReference>
<dbReference type="PANTHER" id="PTHR45527">
    <property type="entry name" value="NONRIBOSOMAL PEPTIDE SYNTHETASE"/>
    <property type="match status" value="1"/>
</dbReference>
<dbReference type="Gene3D" id="3.30.300.30">
    <property type="match status" value="2"/>
</dbReference>
<dbReference type="Gene3D" id="2.30.38.10">
    <property type="entry name" value="Luciferase, Domain 3"/>
    <property type="match status" value="1"/>
</dbReference>
<dbReference type="Gene3D" id="3.30.559.10">
    <property type="entry name" value="Chloramphenicol acetyltransferase-like domain"/>
    <property type="match status" value="2"/>
</dbReference>
<dbReference type="InterPro" id="IPR001969">
    <property type="entry name" value="Aspartic_peptidase_AS"/>
</dbReference>
<keyword evidence="3" id="KW-0597">Phosphoprotein</keyword>